<feature type="transmembrane region" description="Helical" evidence="8">
    <location>
        <begin position="429"/>
        <end position="451"/>
    </location>
</feature>
<name>A0A4P7N7G1_PYROR</name>
<evidence type="ECO:0000256" key="8">
    <source>
        <dbReference type="SAM" id="Phobius"/>
    </source>
</evidence>
<reference evidence="9 10" key="1">
    <citation type="journal article" date="2019" name="Mol. Biol. Evol.">
        <title>Blast fungal genomes show frequent chromosomal changes, gene gains and losses, and effector gene turnover.</title>
        <authorList>
            <person name="Gomez Luciano L.B."/>
            <person name="Jason Tsai I."/>
            <person name="Chuma I."/>
            <person name="Tosa Y."/>
            <person name="Chen Y.H."/>
            <person name="Li J.Y."/>
            <person name="Li M.Y."/>
            <person name="Jade Lu M.Y."/>
            <person name="Nakayashiki H."/>
            <person name="Li W.H."/>
        </authorList>
    </citation>
    <scope>NUCLEOTIDE SEQUENCE [LARGE SCALE GENOMIC DNA]</scope>
    <source>
        <strain evidence="9">MZ5-1-6</strain>
    </source>
</reference>
<gene>
    <name evidence="9" type="ORF">PoMZ_01794</name>
</gene>
<feature type="transmembrane region" description="Helical" evidence="8">
    <location>
        <begin position="344"/>
        <end position="365"/>
    </location>
</feature>
<feature type="transmembrane region" description="Helical" evidence="8">
    <location>
        <begin position="302"/>
        <end position="321"/>
    </location>
</feature>
<dbReference type="PROSITE" id="PS01116">
    <property type="entry name" value="XANTH_URACIL_PERMASE"/>
    <property type="match status" value="1"/>
</dbReference>
<dbReference type="GO" id="GO:0000324">
    <property type="term" value="C:fungal-type vacuole"/>
    <property type="evidence" value="ECO:0007669"/>
    <property type="project" value="TreeGrafter"/>
</dbReference>
<feature type="compositionally biased region" description="Low complexity" evidence="7">
    <location>
        <begin position="560"/>
        <end position="577"/>
    </location>
</feature>
<proteinExistence type="inferred from homology"/>
<feature type="transmembrane region" description="Helical" evidence="8">
    <location>
        <begin position="277"/>
        <end position="295"/>
    </location>
</feature>
<evidence type="ECO:0000256" key="2">
    <source>
        <dbReference type="ARBA" id="ARBA00008821"/>
    </source>
</evidence>
<keyword evidence="3" id="KW-0813">Transport</keyword>
<feature type="transmembrane region" description="Helical" evidence="8">
    <location>
        <begin position="457"/>
        <end position="477"/>
    </location>
</feature>
<feature type="transmembrane region" description="Helical" evidence="8">
    <location>
        <begin position="529"/>
        <end position="549"/>
    </location>
</feature>
<feature type="transmembrane region" description="Helical" evidence="8">
    <location>
        <begin position="213"/>
        <end position="235"/>
    </location>
</feature>
<feature type="transmembrane region" description="Helical" evidence="8">
    <location>
        <begin position="74"/>
        <end position="99"/>
    </location>
</feature>
<dbReference type="EMBL" id="CP034205">
    <property type="protein sequence ID" value="QBZ56876.1"/>
    <property type="molecule type" value="Genomic_DNA"/>
</dbReference>
<dbReference type="GO" id="GO:0042907">
    <property type="term" value="F:xanthine transmembrane transporter activity"/>
    <property type="evidence" value="ECO:0007669"/>
    <property type="project" value="TreeGrafter"/>
</dbReference>
<evidence type="ECO:0000256" key="4">
    <source>
        <dbReference type="ARBA" id="ARBA00022692"/>
    </source>
</evidence>
<evidence type="ECO:0000313" key="10">
    <source>
        <dbReference type="Proteomes" id="UP000294847"/>
    </source>
</evidence>
<keyword evidence="4 8" id="KW-0812">Transmembrane</keyword>
<organism evidence="9 10">
    <name type="scientific">Pyricularia oryzae</name>
    <name type="common">Rice blast fungus</name>
    <name type="synonym">Magnaporthe oryzae</name>
    <dbReference type="NCBI Taxonomy" id="318829"/>
    <lineage>
        <taxon>Eukaryota</taxon>
        <taxon>Fungi</taxon>
        <taxon>Dikarya</taxon>
        <taxon>Ascomycota</taxon>
        <taxon>Pezizomycotina</taxon>
        <taxon>Sordariomycetes</taxon>
        <taxon>Sordariomycetidae</taxon>
        <taxon>Magnaporthales</taxon>
        <taxon>Pyriculariaceae</taxon>
        <taxon>Pyricularia</taxon>
    </lineage>
</organism>
<accession>A0A4P7N7G1</accession>
<sequence length="620" mass="65305">MEETRELPAEAMPVSAPQRRTMGDYARRVKRSLTTRDGLVGNYDYKYLFTPKLPFMKTPRSAAPFFGLNDRMPVFLAMLLGFQHALAMLAGLITVPLLLSGTGGANLPPATQQYLVSSVMIVAGILSTVQITRFHLFKTPYYLGTGLISVVGCSFAVIPVATGGIKQMYASGFCPSSPDGTPLPCPDAYGALLGTAAVCALFEILLSFLPPKVVLRIFPPIVTGPTVMLIGISLVRSGFTNWAGGTGPCSNADPTPFFASCPNINAPHALPWGSAEYLGLGFSVYMTIFLCERFGAPLMQSAAIVIGLAVGCIIAAATGYFDNSGINSAPAVSFIWVQTFKLQVYPPLVLPMMAVVLICMCETIGDITATCDVSRLEVEGRMYESRIQGGVLADGVNSIFAALMTITPMTTYAQNNGVIALTRCANRKAGYFCCLFLIIMGVFAKFAAALVAIPAPVLGGMTTFLFSSVAVSGIAIITKGVPFNRRNRFILTAGLALGYGATLVPTYFHSVFGPTDNGSLQGFLNAIELIMETGFAVAAFICVVFNLLLPDEVVDEADDAAQQQLRGGAASSSSAADLSERGDAHPPSGKAAERGGVSQVVASGGEAGSDTGIEHKVKDS</sequence>
<dbReference type="PANTHER" id="PTHR42810:SF2">
    <property type="entry name" value="PURINE PERMEASE C1399.01C-RELATED"/>
    <property type="match status" value="1"/>
</dbReference>
<dbReference type="NCBIfam" id="TIGR00801">
    <property type="entry name" value="ncs2"/>
    <property type="match status" value="1"/>
</dbReference>
<evidence type="ECO:0000256" key="6">
    <source>
        <dbReference type="ARBA" id="ARBA00023136"/>
    </source>
</evidence>
<evidence type="ECO:0000313" key="9">
    <source>
        <dbReference type="EMBL" id="QBZ56876.1"/>
    </source>
</evidence>
<keyword evidence="5 8" id="KW-1133">Transmembrane helix</keyword>
<feature type="transmembrane region" description="Helical" evidence="8">
    <location>
        <begin position="489"/>
        <end position="509"/>
    </location>
</feature>
<comment type="subcellular location">
    <subcellularLocation>
        <location evidence="1">Membrane</location>
        <topology evidence="1">Multi-pass membrane protein</topology>
    </subcellularLocation>
</comment>
<comment type="similarity">
    <text evidence="2">Belongs to the nucleobase:cation symporter-2 (NCS2) (TC 2.A.40) family.</text>
</comment>
<evidence type="ECO:0000256" key="7">
    <source>
        <dbReference type="SAM" id="MobiDB-lite"/>
    </source>
</evidence>
<evidence type="ECO:0000256" key="5">
    <source>
        <dbReference type="ARBA" id="ARBA00022989"/>
    </source>
</evidence>
<dbReference type="GO" id="GO:0005886">
    <property type="term" value="C:plasma membrane"/>
    <property type="evidence" value="ECO:0007669"/>
    <property type="project" value="TreeGrafter"/>
</dbReference>
<dbReference type="PANTHER" id="PTHR42810">
    <property type="entry name" value="PURINE PERMEASE C1399.01C-RELATED"/>
    <property type="match status" value="1"/>
</dbReference>
<feature type="transmembrane region" description="Helical" evidence="8">
    <location>
        <begin position="141"/>
        <end position="161"/>
    </location>
</feature>
<protein>
    <submittedName>
        <fullName evidence="9">Uncharacterized protein</fullName>
    </submittedName>
</protein>
<dbReference type="InterPro" id="IPR006043">
    <property type="entry name" value="NCS2"/>
</dbReference>
<dbReference type="Proteomes" id="UP000294847">
    <property type="component" value="Chromosome 2"/>
</dbReference>
<evidence type="ECO:0000256" key="3">
    <source>
        <dbReference type="ARBA" id="ARBA00022448"/>
    </source>
</evidence>
<evidence type="ECO:0000256" key="1">
    <source>
        <dbReference type="ARBA" id="ARBA00004141"/>
    </source>
</evidence>
<dbReference type="InterPro" id="IPR006042">
    <property type="entry name" value="Xan_ur_permease"/>
</dbReference>
<feature type="region of interest" description="Disordered" evidence="7">
    <location>
        <begin position="560"/>
        <end position="620"/>
    </location>
</feature>
<feature type="transmembrane region" description="Helical" evidence="8">
    <location>
        <begin position="188"/>
        <end position="206"/>
    </location>
</feature>
<feature type="transmembrane region" description="Helical" evidence="8">
    <location>
        <begin position="111"/>
        <end position="129"/>
    </location>
</feature>
<dbReference type="AlphaFoldDB" id="A0A4P7N7G1"/>
<dbReference type="Pfam" id="PF00860">
    <property type="entry name" value="Xan_ur_permease"/>
    <property type="match status" value="1"/>
</dbReference>
<keyword evidence="6 8" id="KW-0472">Membrane</keyword>